<feature type="compositionally biased region" description="Basic and acidic residues" evidence="10">
    <location>
        <begin position="236"/>
        <end position="277"/>
    </location>
</feature>
<dbReference type="InterPro" id="IPR000649">
    <property type="entry name" value="IF-2B-related"/>
</dbReference>
<dbReference type="InterPro" id="IPR042529">
    <property type="entry name" value="IF_2B-like_C"/>
</dbReference>
<feature type="compositionally biased region" description="Basic and acidic residues" evidence="10">
    <location>
        <begin position="181"/>
        <end position="195"/>
    </location>
</feature>
<dbReference type="Pfam" id="PF01008">
    <property type="entry name" value="IF-2B"/>
    <property type="match status" value="1"/>
</dbReference>
<evidence type="ECO:0000256" key="10">
    <source>
        <dbReference type="SAM" id="MobiDB-lite"/>
    </source>
</evidence>
<comment type="subunit">
    <text evidence="8">Component of the translation initiation factor 2B (eIF2B) complex which is a heterodecamer of two sets of five different subunits: alpha, beta, gamma, delta and epsilon. Subunits alpha, beta and delta comprise a regulatory subcomplex and subunits epsilon and gamma comprise a catalytic subcomplex. Within the complex, the hexameric regulatory complex resides at the center, with the two heterodimeric catalytic subcomplexes bound on opposite sides.</text>
</comment>
<evidence type="ECO:0000256" key="4">
    <source>
        <dbReference type="ARBA" id="ARBA00022540"/>
    </source>
</evidence>
<evidence type="ECO:0000313" key="11">
    <source>
        <dbReference type="EMBL" id="CAI9780722.1"/>
    </source>
</evidence>
<keyword evidence="5" id="KW-0648">Protein biosynthesis</keyword>
<evidence type="ECO:0000256" key="3">
    <source>
        <dbReference type="ARBA" id="ARBA00022490"/>
    </source>
</evidence>
<keyword evidence="12" id="KW-1185">Reference proteome</keyword>
<accession>A0AAD2A3I1</accession>
<comment type="similarity">
    <text evidence="2 9">Belongs to the eIF-2B alpha/beta/delta subunits family.</text>
</comment>
<feature type="compositionally biased region" description="Basic and acidic residues" evidence="10">
    <location>
        <begin position="159"/>
        <end position="168"/>
    </location>
</feature>
<sequence>MDPRRVPRTVSDPKVRQVGFFAPPDRSQSGPPAPISSSPPVSEISPSGNSLSPVMIPPPRNLSSDMSRHFPPAPISPLRRGRGAADSSIPVGSYNPSEFISPTATADFSEDALSPGWSRKGNSAKFASSLPTGGIGMVKQNKVPASGLTMVSTVRMPKAIKEKERVSMEEVQMEQQPGDSKPLKEKTTKAERRALQEAQRAAKAAAKPEGSKAQAAASGVNAVNASPGKVPKATPSKKDSSSVVASEKRGGDRQPDKDRKKDVPHPRMQFDDENRVEKAKKRSVVRQTEARSRVELFRHLPQYEHGTRLPDLESRFFQLDPIHPAVYKVGVRYLSGDISGGNSRCIAMLQAFQESIRDYSTPPEKSLIRDLTTKINGYVSFLIECRPLSISMGNAIRFLKTRINKLVLNLSESEAKSSILLDIDRFINEKIILADKVIVKHAVTKIRDGDVLLTYGSSSVVEMILLHAHELGKQFRVVIVDSRPKLEGQMLLRRLVRQGISCTYTHINAVSYVMLEVTRVLLGASSVLSNGTVYSRVGTASVAMVAHQFHVPVLICCEAYKFHERVQLDSICSNELGDPDAIARVSGRTEINYLEGWTNSENLQLLNLIYDVTPSDYVSMIITDYGMIPPTSVPVIVREYQREHLWI</sequence>
<evidence type="ECO:0000313" key="12">
    <source>
        <dbReference type="Proteomes" id="UP000834106"/>
    </source>
</evidence>
<feature type="region of interest" description="Disordered" evidence="10">
    <location>
        <begin position="1"/>
        <end position="96"/>
    </location>
</feature>
<evidence type="ECO:0000256" key="5">
    <source>
        <dbReference type="ARBA" id="ARBA00022917"/>
    </source>
</evidence>
<evidence type="ECO:0000256" key="2">
    <source>
        <dbReference type="ARBA" id="ARBA00007251"/>
    </source>
</evidence>
<name>A0AAD2A3I1_9LAMI</name>
<evidence type="ECO:0000256" key="7">
    <source>
        <dbReference type="ARBA" id="ARBA00044356"/>
    </source>
</evidence>
<organism evidence="11 12">
    <name type="scientific">Fraxinus pennsylvanica</name>
    <dbReference type="NCBI Taxonomy" id="56036"/>
    <lineage>
        <taxon>Eukaryota</taxon>
        <taxon>Viridiplantae</taxon>
        <taxon>Streptophyta</taxon>
        <taxon>Embryophyta</taxon>
        <taxon>Tracheophyta</taxon>
        <taxon>Spermatophyta</taxon>
        <taxon>Magnoliopsida</taxon>
        <taxon>eudicotyledons</taxon>
        <taxon>Gunneridae</taxon>
        <taxon>Pentapetalae</taxon>
        <taxon>asterids</taxon>
        <taxon>lamiids</taxon>
        <taxon>Lamiales</taxon>
        <taxon>Oleaceae</taxon>
        <taxon>Oleeae</taxon>
        <taxon>Fraxinus</taxon>
    </lineage>
</organism>
<dbReference type="InterPro" id="IPR037171">
    <property type="entry name" value="NagB/RpiA_transferase-like"/>
</dbReference>
<comment type="subcellular location">
    <subcellularLocation>
        <location evidence="1">Cytoplasm</location>
        <location evidence="1">Cytosol</location>
    </subcellularLocation>
</comment>
<protein>
    <recommendedName>
        <fullName evidence="6">Translation initiation factor eIF2B subunit delta</fullName>
    </recommendedName>
    <alternativeName>
        <fullName evidence="7">eIF2B GDP-GTP exchange factor subunit delta</fullName>
    </alternativeName>
</protein>
<dbReference type="Proteomes" id="UP000834106">
    <property type="component" value="Chromosome 17"/>
</dbReference>
<dbReference type="PANTHER" id="PTHR10233:SF14">
    <property type="entry name" value="TRANSLATION INITIATION FACTOR EIF-2B SUBUNIT DELTA"/>
    <property type="match status" value="1"/>
</dbReference>
<dbReference type="AlphaFoldDB" id="A0AAD2A3I1"/>
<keyword evidence="4" id="KW-0396">Initiation factor</keyword>
<feature type="compositionally biased region" description="Basic and acidic residues" evidence="10">
    <location>
        <begin position="1"/>
        <end position="15"/>
    </location>
</feature>
<dbReference type="EMBL" id="OU503052">
    <property type="protein sequence ID" value="CAI9780722.1"/>
    <property type="molecule type" value="Genomic_DNA"/>
</dbReference>
<evidence type="ECO:0000256" key="6">
    <source>
        <dbReference type="ARBA" id="ARBA00044147"/>
    </source>
</evidence>
<evidence type="ECO:0000256" key="1">
    <source>
        <dbReference type="ARBA" id="ARBA00004514"/>
    </source>
</evidence>
<dbReference type="Gene3D" id="3.40.50.10470">
    <property type="entry name" value="Translation initiation factor eif-2b, domain 2"/>
    <property type="match status" value="1"/>
</dbReference>
<dbReference type="GO" id="GO:0003743">
    <property type="term" value="F:translation initiation factor activity"/>
    <property type="evidence" value="ECO:0007669"/>
    <property type="project" value="UniProtKB-KW"/>
</dbReference>
<reference evidence="11" key="1">
    <citation type="submission" date="2023-05" db="EMBL/GenBank/DDBJ databases">
        <authorList>
            <person name="Huff M."/>
        </authorList>
    </citation>
    <scope>NUCLEOTIDE SEQUENCE</scope>
</reference>
<evidence type="ECO:0000256" key="8">
    <source>
        <dbReference type="ARBA" id="ARBA00046432"/>
    </source>
</evidence>
<feature type="region of interest" description="Disordered" evidence="10">
    <location>
        <begin position="159"/>
        <end position="284"/>
    </location>
</feature>
<gene>
    <name evidence="11" type="ORF">FPE_LOCUS28152</name>
</gene>
<dbReference type="GO" id="GO:0005829">
    <property type="term" value="C:cytosol"/>
    <property type="evidence" value="ECO:0007669"/>
    <property type="project" value="UniProtKB-SubCell"/>
</dbReference>
<dbReference type="PANTHER" id="PTHR10233">
    <property type="entry name" value="TRANSLATION INITIATION FACTOR EIF-2B"/>
    <property type="match status" value="1"/>
</dbReference>
<evidence type="ECO:0000256" key="9">
    <source>
        <dbReference type="RuleBase" id="RU003814"/>
    </source>
</evidence>
<dbReference type="SUPFAM" id="SSF100950">
    <property type="entry name" value="NagB/RpiA/CoA transferase-like"/>
    <property type="match status" value="1"/>
</dbReference>
<keyword evidence="3" id="KW-0963">Cytoplasm</keyword>
<proteinExistence type="inferred from homology"/>
<feature type="compositionally biased region" description="Low complexity" evidence="10">
    <location>
        <begin position="27"/>
        <end position="47"/>
    </location>
</feature>
<feature type="compositionally biased region" description="Low complexity" evidence="10">
    <location>
        <begin position="196"/>
        <end position="226"/>
    </location>
</feature>